<dbReference type="RefSeq" id="WP_030659175.1">
    <property type="nucleotide sequence ID" value="NZ_JBEXDP010000167.1"/>
</dbReference>
<accession>A0ABV3AQ87</accession>
<evidence type="ECO:0000313" key="2">
    <source>
        <dbReference type="EMBL" id="MEU5714122.1"/>
    </source>
</evidence>
<comment type="caution">
    <text evidence="2">The sequence shown here is derived from an EMBL/GenBank/DDBJ whole genome shotgun (WGS) entry which is preliminary data.</text>
</comment>
<dbReference type="EMBL" id="JBFAEG010000078">
    <property type="protein sequence ID" value="MEU5714122.1"/>
    <property type="molecule type" value="Genomic_DNA"/>
</dbReference>
<organism evidence="2 3">
    <name type="scientific">Streptomyces flaveolus</name>
    <dbReference type="NCBI Taxonomy" id="67297"/>
    <lineage>
        <taxon>Bacteria</taxon>
        <taxon>Bacillati</taxon>
        <taxon>Actinomycetota</taxon>
        <taxon>Actinomycetes</taxon>
        <taxon>Kitasatosporales</taxon>
        <taxon>Streptomycetaceae</taxon>
        <taxon>Streptomyces</taxon>
    </lineage>
</organism>
<proteinExistence type="predicted"/>
<name>A0ABV3AQ87_9ACTN</name>
<evidence type="ECO:0000313" key="3">
    <source>
        <dbReference type="Proteomes" id="UP001551011"/>
    </source>
</evidence>
<dbReference type="Proteomes" id="UP001551011">
    <property type="component" value="Unassembled WGS sequence"/>
</dbReference>
<sequence length="274" mass="30715">MTSLKLRLLGAVRELAAVELPPATSVHSGRPLRRFALELHVPDERHQELDAELEAAAANEGRPLRGTDAAWRVLDGWTATSRGRRPEIYIYRMEVQEAEVLEPSALEIEGLSLTPAKYKEEADENTVMVTLVTEVTGEDDEHLEKLLRDPDALYDVTRRGISDTPLRMRFGRCLWEWGGDGARRHHLELIAAGGGNEAAPSPLALVNQPQLERTMERAAANTDALAKLLEELYSQGVLSESAFQAINAAATPRPLTRREERETFRTDRLSDYWR</sequence>
<evidence type="ECO:0000256" key="1">
    <source>
        <dbReference type="SAM" id="MobiDB-lite"/>
    </source>
</evidence>
<feature type="region of interest" description="Disordered" evidence="1">
    <location>
        <begin position="252"/>
        <end position="274"/>
    </location>
</feature>
<feature type="compositionally biased region" description="Basic and acidic residues" evidence="1">
    <location>
        <begin position="256"/>
        <end position="274"/>
    </location>
</feature>
<gene>
    <name evidence="2" type="ORF">AB0H04_46385</name>
</gene>
<keyword evidence="3" id="KW-1185">Reference proteome</keyword>
<protein>
    <submittedName>
        <fullName evidence="2">Uncharacterized protein</fullName>
    </submittedName>
</protein>
<reference evidence="2 3" key="1">
    <citation type="submission" date="2024-06" db="EMBL/GenBank/DDBJ databases">
        <title>The Natural Products Discovery Center: Release of the First 8490 Sequenced Strains for Exploring Actinobacteria Biosynthetic Diversity.</title>
        <authorList>
            <person name="Kalkreuter E."/>
            <person name="Kautsar S.A."/>
            <person name="Yang D."/>
            <person name="Bader C.D."/>
            <person name="Teijaro C.N."/>
            <person name="Fluegel L."/>
            <person name="Davis C.M."/>
            <person name="Simpson J.R."/>
            <person name="Lauterbach L."/>
            <person name="Steele A.D."/>
            <person name="Gui C."/>
            <person name="Meng S."/>
            <person name="Li G."/>
            <person name="Viehrig K."/>
            <person name="Ye F."/>
            <person name="Su P."/>
            <person name="Kiefer A.F."/>
            <person name="Nichols A."/>
            <person name="Cepeda A.J."/>
            <person name="Yan W."/>
            <person name="Fan B."/>
            <person name="Jiang Y."/>
            <person name="Adhikari A."/>
            <person name="Zheng C.-J."/>
            <person name="Schuster L."/>
            <person name="Cowan T.M."/>
            <person name="Smanski M.J."/>
            <person name="Chevrette M.G."/>
            <person name="De Carvalho L.P.S."/>
            <person name="Shen B."/>
        </authorList>
    </citation>
    <scope>NUCLEOTIDE SEQUENCE [LARGE SCALE GENOMIC DNA]</scope>
    <source>
        <strain evidence="2 3">NPDC020594</strain>
    </source>
</reference>